<accession>A0A845AEF1</accession>
<protein>
    <submittedName>
        <fullName evidence="1">DUF1697 domain-containing protein</fullName>
    </submittedName>
</protein>
<reference evidence="1 2" key="1">
    <citation type="submission" date="2019-12" db="EMBL/GenBank/DDBJ databases">
        <title>Genomic-based taxomic classification of the family Erythrobacteraceae.</title>
        <authorList>
            <person name="Xu L."/>
        </authorList>
    </citation>
    <scope>NUCLEOTIDE SEQUENCE [LARGE SCALE GENOMIC DNA]</scope>
    <source>
        <strain evidence="1 2">DSM 18604</strain>
    </source>
</reference>
<dbReference type="SUPFAM" id="SSF160379">
    <property type="entry name" value="SP0830-like"/>
    <property type="match status" value="1"/>
</dbReference>
<sequence length="178" mass="20243">MQYIAFLGSINVGGNRLKMVDLREAMEREDCENVETVVASGNVLFTHEERPVEGLNDKLAYVMQEYFDLDVLALVLTREQLVAAIEENPFAADGDEKKVHTHLLEMQPSQDQFDAMVETYQGRGPERLALGKKALFVDYVEGVGRSRLTGPFIERRLDTRNTARNIRSLRRVLEKMPA</sequence>
<dbReference type="PIRSF" id="PIRSF008502">
    <property type="entry name" value="UCP008502"/>
    <property type="match status" value="1"/>
</dbReference>
<evidence type="ECO:0000313" key="1">
    <source>
        <dbReference type="EMBL" id="MXP25548.1"/>
    </source>
</evidence>
<dbReference type="Pfam" id="PF08002">
    <property type="entry name" value="DUF1697"/>
    <property type="match status" value="1"/>
</dbReference>
<dbReference type="InterPro" id="IPR012545">
    <property type="entry name" value="DUF1697"/>
</dbReference>
<organism evidence="1 2">
    <name type="scientific">Altericroceibacterium indicum</name>
    <dbReference type="NCBI Taxonomy" id="374177"/>
    <lineage>
        <taxon>Bacteria</taxon>
        <taxon>Pseudomonadati</taxon>
        <taxon>Pseudomonadota</taxon>
        <taxon>Alphaproteobacteria</taxon>
        <taxon>Sphingomonadales</taxon>
        <taxon>Erythrobacteraceae</taxon>
        <taxon>Altericroceibacterium</taxon>
    </lineage>
</organism>
<dbReference type="EMBL" id="WTYQ01000002">
    <property type="protein sequence ID" value="MXP25548.1"/>
    <property type="molecule type" value="Genomic_DNA"/>
</dbReference>
<comment type="caution">
    <text evidence="1">The sequence shown here is derived from an EMBL/GenBank/DDBJ whole genome shotgun (WGS) entry which is preliminary data.</text>
</comment>
<dbReference type="Gene3D" id="3.30.70.1280">
    <property type="entry name" value="SP0830-like domains"/>
    <property type="match status" value="1"/>
</dbReference>
<dbReference type="Proteomes" id="UP000460561">
    <property type="component" value="Unassembled WGS sequence"/>
</dbReference>
<evidence type="ECO:0000313" key="2">
    <source>
        <dbReference type="Proteomes" id="UP000460561"/>
    </source>
</evidence>
<name>A0A845AEF1_9SPHN</name>
<dbReference type="RefSeq" id="WP_160738769.1">
    <property type="nucleotide sequence ID" value="NZ_WTYQ01000002.1"/>
</dbReference>
<dbReference type="OrthoDB" id="9806494at2"/>
<keyword evidence="2" id="KW-1185">Reference proteome</keyword>
<dbReference type="PANTHER" id="PTHR36439:SF1">
    <property type="entry name" value="DUF1697 DOMAIN-CONTAINING PROTEIN"/>
    <property type="match status" value="1"/>
</dbReference>
<dbReference type="PANTHER" id="PTHR36439">
    <property type="entry name" value="BLL4334 PROTEIN"/>
    <property type="match status" value="1"/>
</dbReference>
<proteinExistence type="predicted"/>
<dbReference type="AlphaFoldDB" id="A0A845AEF1"/>
<gene>
    <name evidence="1" type="ORF">GRI39_05765</name>
</gene>